<dbReference type="EMBL" id="JASPKY010000063">
    <property type="protein sequence ID" value="KAK9744043.1"/>
    <property type="molecule type" value="Genomic_DNA"/>
</dbReference>
<dbReference type="AlphaFoldDB" id="A0AAW1MD57"/>
<accession>A0AAW1MD57</accession>
<keyword evidence="3" id="KW-1185">Reference proteome</keyword>
<reference evidence="2 3" key="1">
    <citation type="journal article" date="2024" name="BMC Genomics">
        <title>De novo assembly and annotation of Popillia japonica's genome with initial clues to its potential as an invasive pest.</title>
        <authorList>
            <person name="Cucini C."/>
            <person name="Boschi S."/>
            <person name="Funari R."/>
            <person name="Cardaioli E."/>
            <person name="Iannotti N."/>
            <person name="Marturano G."/>
            <person name="Paoli F."/>
            <person name="Bruttini M."/>
            <person name="Carapelli A."/>
            <person name="Frati F."/>
            <person name="Nardi F."/>
        </authorList>
    </citation>
    <scope>NUCLEOTIDE SEQUENCE [LARGE SCALE GENOMIC DNA]</scope>
    <source>
        <strain evidence="2">DMR45628</strain>
    </source>
</reference>
<sequence length="148" mass="17710">MQQFQTPLRYPTQQSFPTYTFPNQNRFQTPKPTSFKFAKTPGQQLDRRQQRQQPMEVDPSASRIRNRTTPFGPSAPQTKWTSEELHQQEQWEEENQEQYEYPTRTMGRRKPRTIRIPARMGRPNRTIWMGSTRRTGFSNWSLSRRTTA</sequence>
<comment type="caution">
    <text evidence="2">The sequence shown here is derived from an EMBL/GenBank/DDBJ whole genome shotgun (WGS) entry which is preliminary data.</text>
</comment>
<protein>
    <submittedName>
        <fullName evidence="2">Uncharacterized protein</fullName>
    </submittedName>
</protein>
<evidence type="ECO:0000313" key="2">
    <source>
        <dbReference type="EMBL" id="KAK9744043.1"/>
    </source>
</evidence>
<feature type="compositionally biased region" description="Polar residues" evidence="1">
    <location>
        <begin position="1"/>
        <end position="32"/>
    </location>
</feature>
<name>A0AAW1MD57_POPJA</name>
<evidence type="ECO:0000256" key="1">
    <source>
        <dbReference type="SAM" id="MobiDB-lite"/>
    </source>
</evidence>
<feature type="region of interest" description="Disordered" evidence="1">
    <location>
        <begin position="1"/>
        <end position="112"/>
    </location>
</feature>
<proteinExistence type="predicted"/>
<dbReference type="Proteomes" id="UP001458880">
    <property type="component" value="Unassembled WGS sequence"/>
</dbReference>
<organism evidence="2 3">
    <name type="scientific">Popillia japonica</name>
    <name type="common">Japanese beetle</name>
    <dbReference type="NCBI Taxonomy" id="7064"/>
    <lineage>
        <taxon>Eukaryota</taxon>
        <taxon>Metazoa</taxon>
        <taxon>Ecdysozoa</taxon>
        <taxon>Arthropoda</taxon>
        <taxon>Hexapoda</taxon>
        <taxon>Insecta</taxon>
        <taxon>Pterygota</taxon>
        <taxon>Neoptera</taxon>
        <taxon>Endopterygota</taxon>
        <taxon>Coleoptera</taxon>
        <taxon>Polyphaga</taxon>
        <taxon>Scarabaeiformia</taxon>
        <taxon>Scarabaeidae</taxon>
        <taxon>Rutelinae</taxon>
        <taxon>Popillia</taxon>
    </lineage>
</organism>
<gene>
    <name evidence="2" type="ORF">QE152_g8144</name>
</gene>
<feature type="compositionally biased region" description="Polar residues" evidence="1">
    <location>
        <begin position="67"/>
        <end position="80"/>
    </location>
</feature>
<evidence type="ECO:0000313" key="3">
    <source>
        <dbReference type="Proteomes" id="UP001458880"/>
    </source>
</evidence>